<evidence type="ECO:0000256" key="5">
    <source>
        <dbReference type="ARBA" id="ARBA00022792"/>
    </source>
</evidence>
<proteinExistence type="inferred from homology"/>
<keyword evidence="6" id="KW-1133">Transmembrane helix</keyword>
<dbReference type="Pfam" id="PF03650">
    <property type="entry name" value="MPC"/>
    <property type="match status" value="1"/>
</dbReference>
<evidence type="ECO:0000256" key="4">
    <source>
        <dbReference type="ARBA" id="ARBA00022692"/>
    </source>
</evidence>
<gene>
    <name evidence="10" type="ORF">CKAN_00001800</name>
</gene>
<keyword evidence="11" id="KW-1185">Reference proteome</keyword>
<comment type="similarity">
    <text evidence="2 9">Belongs to the mitochondrial pyruvate carrier (MPC) (TC 2.A.105) family.</text>
</comment>
<evidence type="ECO:0000313" key="11">
    <source>
        <dbReference type="Proteomes" id="UP000283530"/>
    </source>
</evidence>
<comment type="subcellular location">
    <subcellularLocation>
        <location evidence="1 9">Mitochondrion inner membrane</location>
        <topology evidence="1 9">Multi-pass membrane protein</topology>
    </subcellularLocation>
</comment>
<accession>A0A443MZZ7</accession>
<dbReference type="PANTHER" id="PTHR14154">
    <property type="entry name" value="UPF0041 BRAIN PROTEIN 44-RELATED"/>
    <property type="match status" value="1"/>
</dbReference>
<evidence type="ECO:0000256" key="2">
    <source>
        <dbReference type="ARBA" id="ARBA00006416"/>
    </source>
</evidence>
<dbReference type="GO" id="GO:0005743">
    <property type="term" value="C:mitochondrial inner membrane"/>
    <property type="evidence" value="ECO:0007669"/>
    <property type="project" value="UniProtKB-SubCell"/>
</dbReference>
<dbReference type="InterPro" id="IPR005336">
    <property type="entry name" value="MPC"/>
</dbReference>
<evidence type="ECO:0000256" key="9">
    <source>
        <dbReference type="RuleBase" id="RU363100"/>
    </source>
</evidence>
<dbReference type="GO" id="GO:0006850">
    <property type="term" value="P:pyruvate import into mitochondria"/>
    <property type="evidence" value="ECO:0007669"/>
    <property type="project" value="InterPro"/>
</dbReference>
<comment type="function">
    <text evidence="9">Mediates the uptake of pyruvate into mitochondria.</text>
</comment>
<dbReference type="STRING" id="337451.A0A443MZZ7"/>
<sequence length="108" mass="11978">MAASKIKALWYHPAGPKTIFFWAPTFKWGLSIANVADFSQPPEKISYPNQIVLACSGVIWARYSTVITPKNLNLLGVNAAMAGTAIYQLTRKLQQDYFSDTQEAPAKK</sequence>
<evidence type="ECO:0000313" key="10">
    <source>
        <dbReference type="EMBL" id="RWR71834.1"/>
    </source>
</evidence>
<name>A0A443MZZ7_9MAGN</name>
<keyword evidence="4" id="KW-0812">Transmembrane</keyword>
<keyword evidence="5 9" id="KW-0999">Mitochondrion inner membrane</keyword>
<evidence type="ECO:0000256" key="1">
    <source>
        <dbReference type="ARBA" id="ARBA00004448"/>
    </source>
</evidence>
<keyword evidence="10" id="KW-0670">Pyruvate</keyword>
<keyword evidence="7 9" id="KW-0496">Mitochondrion</keyword>
<dbReference type="AlphaFoldDB" id="A0A443MZZ7"/>
<dbReference type="Proteomes" id="UP000283530">
    <property type="component" value="Unassembled WGS sequence"/>
</dbReference>
<keyword evidence="3 9" id="KW-0813">Transport</keyword>
<evidence type="ECO:0000256" key="3">
    <source>
        <dbReference type="ARBA" id="ARBA00022448"/>
    </source>
</evidence>
<protein>
    <recommendedName>
        <fullName evidence="9">Mitochondrial pyruvate carrier</fullName>
    </recommendedName>
</protein>
<dbReference type="EMBL" id="QPKB01000001">
    <property type="protein sequence ID" value="RWR71834.1"/>
    <property type="molecule type" value="Genomic_DNA"/>
</dbReference>
<organism evidence="10 11">
    <name type="scientific">Cinnamomum micranthum f. kanehirae</name>
    <dbReference type="NCBI Taxonomy" id="337451"/>
    <lineage>
        <taxon>Eukaryota</taxon>
        <taxon>Viridiplantae</taxon>
        <taxon>Streptophyta</taxon>
        <taxon>Embryophyta</taxon>
        <taxon>Tracheophyta</taxon>
        <taxon>Spermatophyta</taxon>
        <taxon>Magnoliopsida</taxon>
        <taxon>Magnoliidae</taxon>
        <taxon>Laurales</taxon>
        <taxon>Lauraceae</taxon>
        <taxon>Cinnamomum</taxon>
    </lineage>
</organism>
<dbReference type="OrthoDB" id="869189at2759"/>
<evidence type="ECO:0000256" key="7">
    <source>
        <dbReference type="ARBA" id="ARBA00023128"/>
    </source>
</evidence>
<evidence type="ECO:0000256" key="8">
    <source>
        <dbReference type="ARBA" id="ARBA00023136"/>
    </source>
</evidence>
<evidence type="ECO:0000256" key="6">
    <source>
        <dbReference type="ARBA" id="ARBA00022989"/>
    </source>
</evidence>
<comment type="caution">
    <text evidence="10">The sequence shown here is derived from an EMBL/GenBank/DDBJ whole genome shotgun (WGS) entry which is preliminary data.</text>
</comment>
<reference evidence="10 11" key="1">
    <citation type="journal article" date="2019" name="Nat. Plants">
        <title>Stout camphor tree genome fills gaps in understanding of flowering plant genome evolution.</title>
        <authorList>
            <person name="Chaw S.M."/>
            <person name="Liu Y.C."/>
            <person name="Wu Y.W."/>
            <person name="Wang H.Y."/>
            <person name="Lin C.I."/>
            <person name="Wu C.S."/>
            <person name="Ke H.M."/>
            <person name="Chang L.Y."/>
            <person name="Hsu C.Y."/>
            <person name="Yang H.T."/>
            <person name="Sudianto E."/>
            <person name="Hsu M.H."/>
            <person name="Wu K.P."/>
            <person name="Wang L.N."/>
            <person name="Leebens-Mack J.H."/>
            <person name="Tsai I.J."/>
        </authorList>
    </citation>
    <scope>NUCLEOTIDE SEQUENCE [LARGE SCALE GENOMIC DNA]</scope>
    <source>
        <strain evidence="11">cv. Chaw 1501</strain>
        <tissue evidence="10">Young leaves</tissue>
    </source>
</reference>
<keyword evidence="8" id="KW-0472">Membrane</keyword>